<dbReference type="PANTHER" id="PTHR11365">
    <property type="entry name" value="5-OXOPROLINASE RELATED"/>
    <property type="match status" value="1"/>
</dbReference>
<dbReference type="InterPro" id="IPR003692">
    <property type="entry name" value="Hydantoinase_B"/>
</dbReference>
<gene>
    <name evidence="3" type="ORF">Rhow_003718</name>
</gene>
<comment type="caution">
    <text evidence="3">The sequence shown here is derived from an EMBL/GenBank/DDBJ whole genome shotgun (WGS) entry which is preliminary data.</text>
</comment>
<accession>A0A402C8X3</accession>
<protein>
    <submittedName>
        <fullName evidence="3">N-methylhydantoinase B</fullName>
    </submittedName>
</protein>
<dbReference type="GO" id="GO:0006749">
    <property type="term" value="P:glutathione metabolic process"/>
    <property type="evidence" value="ECO:0007669"/>
    <property type="project" value="TreeGrafter"/>
</dbReference>
<dbReference type="InterPro" id="IPR045079">
    <property type="entry name" value="Oxoprolinase-like"/>
</dbReference>
<feature type="domain" description="Hydantoinase B/oxoprolinase" evidence="2">
    <location>
        <begin position="43"/>
        <end position="600"/>
    </location>
</feature>
<name>A0A402C8X3_RHOWR</name>
<feature type="compositionally biased region" description="Basic and acidic residues" evidence="1">
    <location>
        <begin position="637"/>
        <end position="655"/>
    </location>
</feature>
<keyword evidence="4" id="KW-1185">Reference proteome</keyword>
<dbReference type="AlphaFoldDB" id="A0A402C8X3"/>
<proteinExistence type="predicted"/>
<dbReference type="GO" id="GO:0005829">
    <property type="term" value="C:cytosol"/>
    <property type="evidence" value="ECO:0007669"/>
    <property type="project" value="TreeGrafter"/>
</dbReference>
<evidence type="ECO:0000256" key="1">
    <source>
        <dbReference type="SAM" id="MobiDB-lite"/>
    </source>
</evidence>
<sequence length="774" mass="82743">MTMQIPGAEIFSSRPIDPAELSRSLPPSLPVHSVTQEQIDELDPLTYEVIRHRLWSVTDEMGEALKRMSGSPIVTDANDFDFAISDEIGQEVQVGLYNTMLVGAVDLAIYWTLRHRATNPGITEGDMFLCNDPWVGGGLHQSDVIVYQPVFYDGKLFGWTSAICHEPDLGGSGLGSFDPSAKDVFSESLPTPPIKVVRDYELQRDVADAWVRRSRVPMLVGLDLRAKIGANTVGRNRLLAVIEQYGADTVKAVMKRMMADAEGRLRGKLESLPDGTWKATGYQDQSHTGDRGIHKITVAMTKTADHLTFDFTGTDPQTGVINCTYAGMRGGVMLALLPILAGDIPWSAGGLMRCFDLVSEEGTINNATFPAAVSRGPIGPAWLTGTLIAECLSQMLDRSVDLGKSVQAACCGTWDTAVIAGLDERPEQSVPFLNIMMEPMSGGYGARPTADGMDTGGLFCIPMGRIPDTEMTEFLYPLLTLWRREEPDSGGPGRQRGGVSASIAVTPYGTSLPMGLVLASAGKAVAQNNGLAGGYPGNTGVEVLARDTGVVEQFAAGRIPGSLDDLGGGREFGACYAESYVAPGEVLYMHWQGGGGYGDPLLRDPAAVAADVREGKVTEHGAETVYGVVLADGDADEIRTSDRRDEMRTERRDRSGGTPADAPVVDLAGARRLDDNLAEVTVGDTRVIACAQCGRLLGDEKNSTSLDLARFEGPSSTAGPQVTSDPAEYVDTPVVFRQLCCPGCWTAVYSGIVPADHPDHALDVARLLPAVAER</sequence>
<evidence type="ECO:0000313" key="3">
    <source>
        <dbReference type="EMBL" id="GCE40075.1"/>
    </source>
</evidence>
<dbReference type="OrthoDB" id="102473at2"/>
<dbReference type="Proteomes" id="UP000287519">
    <property type="component" value="Unassembled WGS sequence"/>
</dbReference>
<dbReference type="RefSeq" id="WP_124392402.1">
    <property type="nucleotide sequence ID" value="NZ_BHYM01000034.1"/>
</dbReference>
<organism evidence="3 4">
    <name type="scientific">Rhodococcus wratislaviensis</name>
    <name type="common">Tsukamurella wratislaviensis</name>
    <dbReference type="NCBI Taxonomy" id="44752"/>
    <lineage>
        <taxon>Bacteria</taxon>
        <taxon>Bacillati</taxon>
        <taxon>Actinomycetota</taxon>
        <taxon>Actinomycetes</taxon>
        <taxon>Mycobacteriales</taxon>
        <taxon>Nocardiaceae</taxon>
        <taxon>Rhodococcus</taxon>
    </lineage>
</organism>
<dbReference type="Pfam" id="PF02538">
    <property type="entry name" value="Hydantoinase_B"/>
    <property type="match status" value="1"/>
</dbReference>
<evidence type="ECO:0000259" key="2">
    <source>
        <dbReference type="Pfam" id="PF02538"/>
    </source>
</evidence>
<dbReference type="PANTHER" id="PTHR11365:SF23">
    <property type="entry name" value="HYPOTHETICAL 5-OXOPROLINASE (EUROFUNG)-RELATED"/>
    <property type="match status" value="1"/>
</dbReference>
<feature type="region of interest" description="Disordered" evidence="1">
    <location>
        <begin position="637"/>
        <end position="663"/>
    </location>
</feature>
<evidence type="ECO:0000313" key="4">
    <source>
        <dbReference type="Proteomes" id="UP000287519"/>
    </source>
</evidence>
<dbReference type="GO" id="GO:0017168">
    <property type="term" value="F:5-oxoprolinase (ATP-hydrolyzing) activity"/>
    <property type="evidence" value="ECO:0007669"/>
    <property type="project" value="TreeGrafter"/>
</dbReference>
<dbReference type="EMBL" id="BHYM01000034">
    <property type="protein sequence ID" value="GCE40075.1"/>
    <property type="molecule type" value="Genomic_DNA"/>
</dbReference>
<reference evidence="3 4" key="1">
    <citation type="submission" date="2018-11" db="EMBL/GenBank/DDBJ databases">
        <title>Microbial catabolism of amino acid.</title>
        <authorList>
            <person name="Hibi M."/>
            <person name="Ogawa J."/>
        </authorList>
    </citation>
    <scope>NUCLEOTIDE SEQUENCE [LARGE SCALE GENOMIC DNA]</scope>
    <source>
        <strain evidence="3 4">C31-06</strain>
    </source>
</reference>